<proteinExistence type="predicted"/>
<sequence length="250" mass="28505">MDSNNHLEHGLAGDYEEELSGMKKRLAKEFEIKDLGYLKYFLSVEVARSKKGIFVSQHTPMDSTKKIGIEKDSAPIDKGRYQILVGRLIYLSHTLPNIGFSVGVVSQFMNNPTEEHMEAVNRILRYLKMTPGRGLLYKKNDTREVEVFLDADWASDVSNRRSTSGYSSYVWVNLVTWRSKKQSVVSRSSAEAAFRSLALGIYEGIWMQKLLNELGISTEKPIKMFYDNQAAISIAKNPVHHDRTKHIKID</sequence>
<comment type="caution">
    <text evidence="1">The sequence shown here is derived from an EMBL/GenBank/DDBJ whole genome shotgun (WGS) entry which is preliminary data.</text>
</comment>
<dbReference type="CDD" id="cd09272">
    <property type="entry name" value="RNase_HI_RT_Ty1"/>
    <property type="match status" value="1"/>
</dbReference>
<dbReference type="SUPFAM" id="SSF56672">
    <property type="entry name" value="DNA/RNA polymerases"/>
    <property type="match status" value="1"/>
</dbReference>
<organism evidence="1 2">
    <name type="scientific">Vitis vinifera</name>
    <name type="common">Grape</name>
    <dbReference type="NCBI Taxonomy" id="29760"/>
    <lineage>
        <taxon>Eukaryota</taxon>
        <taxon>Viridiplantae</taxon>
        <taxon>Streptophyta</taxon>
        <taxon>Embryophyta</taxon>
        <taxon>Tracheophyta</taxon>
        <taxon>Spermatophyta</taxon>
        <taxon>Magnoliopsida</taxon>
        <taxon>eudicotyledons</taxon>
        <taxon>Gunneridae</taxon>
        <taxon>Pentapetalae</taxon>
        <taxon>rosids</taxon>
        <taxon>Vitales</taxon>
        <taxon>Vitaceae</taxon>
        <taxon>Viteae</taxon>
        <taxon>Vitis</taxon>
    </lineage>
</organism>
<dbReference type="PANTHER" id="PTHR11439">
    <property type="entry name" value="GAG-POL-RELATED RETROTRANSPOSON"/>
    <property type="match status" value="1"/>
</dbReference>
<protein>
    <submittedName>
        <fullName evidence="1">Retrovirus-related Pol polyprotein from transposon RE1</fullName>
    </submittedName>
</protein>
<evidence type="ECO:0000313" key="1">
    <source>
        <dbReference type="EMBL" id="RVW56431.1"/>
    </source>
</evidence>
<name>A0A438F902_VITVI</name>
<evidence type="ECO:0000313" key="2">
    <source>
        <dbReference type="Proteomes" id="UP000288805"/>
    </source>
</evidence>
<dbReference type="PANTHER" id="PTHR11439:SF486">
    <property type="entry name" value="RLK (RECEPTOR-LIKE KINASE) PROTEIN, PUTATIVE-RELATED"/>
    <property type="match status" value="1"/>
</dbReference>
<dbReference type="Proteomes" id="UP000288805">
    <property type="component" value="Unassembled WGS sequence"/>
</dbReference>
<dbReference type="AlphaFoldDB" id="A0A438F902"/>
<dbReference type="EMBL" id="QGNW01001077">
    <property type="protein sequence ID" value="RVW56431.1"/>
    <property type="molecule type" value="Genomic_DNA"/>
</dbReference>
<dbReference type="InterPro" id="IPR043502">
    <property type="entry name" value="DNA/RNA_pol_sf"/>
</dbReference>
<gene>
    <name evidence="1" type="primary">RE1_2858</name>
    <name evidence="1" type="ORF">CK203_072553</name>
</gene>
<accession>A0A438F902</accession>
<reference evidence="1 2" key="1">
    <citation type="journal article" date="2018" name="PLoS Genet.">
        <title>Population sequencing reveals clonal diversity and ancestral inbreeding in the grapevine cultivar Chardonnay.</title>
        <authorList>
            <person name="Roach M.J."/>
            <person name="Johnson D.L."/>
            <person name="Bohlmann J."/>
            <person name="van Vuuren H.J."/>
            <person name="Jones S.J."/>
            <person name="Pretorius I.S."/>
            <person name="Schmidt S.A."/>
            <person name="Borneman A.R."/>
        </authorList>
    </citation>
    <scope>NUCLEOTIDE SEQUENCE [LARGE SCALE GENOMIC DNA]</scope>
    <source>
        <strain evidence="2">cv. Chardonnay</strain>
        <tissue evidence="1">Leaf</tissue>
    </source>
</reference>